<feature type="region of interest" description="Disordered" evidence="6">
    <location>
        <begin position="357"/>
        <end position="376"/>
    </location>
</feature>
<proteinExistence type="predicted"/>
<dbReference type="Gene3D" id="3.40.50.300">
    <property type="entry name" value="P-loop containing nucleotide triphosphate hydrolases"/>
    <property type="match status" value="3"/>
</dbReference>
<dbReference type="GO" id="GO:0005829">
    <property type="term" value="C:cytosol"/>
    <property type="evidence" value="ECO:0007669"/>
    <property type="project" value="TreeGrafter"/>
</dbReference>
<dbReference type="RefSeq" id="WP_366924603.1">
    <property type="nucleotide sequence ID" value="NZ_CP121694.1"/>
</dbReference>
<feature type="domain" description="UvrD-like helicase ATP-binding" evidence="7">
    <location>
        <begin position="131"/>
        <end position="562"/>
    </location>
</feature>
<organism evidence="8 9">
    <name type="scientific">Metallumcola ferriviriculae</name>
    <dbReference type="NCBI Taxonomy" id="3039180"/>
    <lineage>
        <taxon>Bacteria</taxon>
        <taxon>Bacillati</taxon>
        <taxon>Bacillota</taxon>
        <taxon>Clostridia</taxon>
        <taxon>Neomoorellales</taxon>
        <taxon>Desulfitibacteraceae</taxon>
        <taxon>Metallumcola</taxon>
    </lineage>
</organism>
<dbReference type="GO" id="GO:0003677">
    <property type="term" value="F:DNA binding"/>
    <property type="evidence" value="ECO:0007669"/>
    <property type="project" value="InterPro"/>
</dbReference>
<dbReference type="GO" id="GO:0005524">
    <property type="term" value="F:ATP binding"/>
    <property type="evidence" value="ECO:0007669"/>
    <property type="project" value="UniProtKB-UniRule"/>
</dbReference>
<dbReference type="PANTHER" id="PTHR11070">
    <property type="entry name" value="UVRD / RECB / PCRA DNA HELICASE FAMILY MEMBER"/>
    <property type="match status" value="1"/>
</dbReference>
<evidence type="ECO:0000256" key="5">
    <source>
        <dbReference type="PROSITE-ProRule" id="PRU00560"/>
    </source>
</evidence>
<accession>A0AAU0ULI5</accession>
<dbReference type="InterPro" id="IPR027785">
    <property type="entry name" value="UvrD-like_helicase_C"/>
</dbReference>
<keyword evidence="1 5" id="KW-0547">Nucleotide-binding</keyword>
<dbReference type="GO" id="GO:0043138">
    <property type="term" value="F:3'-5' DNA helicase activity"/>
    <property type="evidence" value="ECO:0007669"/>
    <property type="project" value="TreeGrafter"/>
</dbReference>
<dbReference type="SUPFAM" id="SSF52540">
    <property type="entry name" value="P-loop containing nucleoside triphosphate hydrolases"/>
    <property type="match status" value="1"/>
</dbReference>
<sequence>MLDVSKENLSKVIHAKDKPYFSRIDFQETGSNESKKYYIGKLSLLKENNEPLIIDWRAPIASTYYDGRLGEVSYQTDTGTVSGELSLKRQFTIEEGKLLDFFDVDITTNDEFLQSHLGAHADNRLKDIVSTIQAEQNKIIRADLEQPLIVQGAAGSGKTTIALHRIAYLIYTYEENFVPENFMIIAPNSLFLNYISGVLPELGVERVQQTTFTKFCRRLLGEKYKLLSPEEKLGFLLKTDADEAERVQVKRLSKFKGSMQFKVVIDKYLNKIEKDMLPNTDFLLEEYLIVSREEVKRLFLVENGHLPLHRRLDQLKQNLSVKLKNRKEELHDQLHNEYQPRINAIRKRMAEVKEEFEEQSELMAEEQSEEQSEEGERVLSEQLEKLRLQLVALMDERDGKLASIDKTAKTVVRKYLARFEKKDALHYYKQLLTKKELLLSLAGDYLSEDHIHYILDTAKGTAKKSTFEIEDLPALLYLKARVEGFAEELTINNVVIDEAQDFSIFQFFVLRYILSTTNFTILGDLSQGIYSYRGVDDWQEVQDQVFPDGCSYLMLRQSYRTTIEIMNLANRVIEAGTQGRAVLAEPVVRHGQKPTIQRYDAEDDLVNELAVKITELKRENYSSIALIVKTMDECERIKNLLTEQGFDNITLLTGDDESYAGGLVLVPAYLAKGLEFDAVVVAALNERFENNDFNAKLLYVAMTRAMHRLDVYYLAGTMPLLEESGVI</sequence>
<evidence type="ECO:0000256" key="4">
    <source>
        <dbReference type="ARBA" id="ARBA00022840"/>
    </source>
</evidence>
<dbReference type="GO" id="GO:0000725">
    <property type="term" value="P:recombinational repair"/>
    <property type="evidence" value="ECO:0007669"/>
    <property type="project" value="TreeGrafter"/>
</dbReference>
<dbReference type="KEGG" id="dbc:MFMK1_001595"/>
<dbReference type="EMBL" id="CP121694">
    <property type="protein sequence ID" value="WRO21775.1"/>
    <property type="molecule type" value="Genomic_DNA"/>
</dbReference>
<dbReference type="InterPro" id="IPR000212">
    <property type="entry name" value="DNA_helicase_UvrD/REP"/>
</dbReference>
<dbReference type="InterPro" id="IPR014016">
    <property type="entry name" value="UvrD-like_ATP-bd"/>
</dbReference>
<keyword evidence="9" id="KW-1185">Reference proteome</keyword>
<dbReference type="AlphaFoldDB" id="A0AAU0ULI5"/>
<dbReference type="InterPro" id="IPR027417">
    <property type="entry name" value="P-loop_NTPase"/>
</dbReference>
<dbReference type="InterPro" id="IPR048228">
    <property type="entry name" value="HelD_bacillota"/>
</dbReference>
<evidence type="ECO:0000256" key="2">
    <source>
        <dbReference type="ARBA" id="ARBA00022801"/>
    </source>
</evidence>
<evidence type="ECO:0000256" key="3">
    <source>
        <dbReference type="ARBA" id="ARBA00022806"/>
    </source>
</evidence>
<protein>
    <submittedName>
        <fullName evidence="8">UvrD-helicase domain-containing protein</fullName>
    </submittedName>
</protein>
<evidence type="ECO:0000313" key="9">
    <source>
        <dbReference type="Proteomes" id="UP001329915"/>
    </source>
</evidence>
<dbReference type="Pfam" id="PF00580">
    <property type="entry name" value="UvrD-helicase"/>
    <property type="match status" value="1"/>
</dbReference>
<keyword evidence="4 5" id="KW-0067">ATP-binding</keyword>
<keyword evidence="2 5" id="KW-0378">Hydrolase</keyword>
<evidence type="ECO:0000256" key="6">
    <source>
        <dbReference type="SAM" id="MobiDB-lite"/>
    </source>
</evidence>
<dbReference type="Pfam" id="PF13538">
    <property type="entry name" value="UvrD_C_2"/>
    <property type="match status" value="1"/>
</dbReference>
<dbReference type="NCBIfam" id="NF041464">
    <property type="entry name" value="HelD_BACSU"/>
    <property type="match status" value="1"/>
</dbReference>
<evidence type="ECO:0000313" key="8">
    <source>
        <dbReference type="EMBL" id="WRO21775.1"/>
    </source>
</evidence>
<evidence type="ECO:0000259" key="7">
    <source>
        <dbReference type="PROSITE" id="PS51198"/>
    </source>
</evidence>
<feature type="compositionally biased region" description="Acidic residues" evidence="6">
    <location>
        <begin position="357"/>
        <end position="373"/>
    </location>
</feature>
<gene>
    <name evidence="8" type="ORF">MFMK1_001595</name>
</gene>
<dbReference type="Proteomes" id="UP001329915">
    <property type="component" value="Chromosome"/>
</dbReference>
<feature type="binding site" evidence="5">
    <location>
        <begin position="152"/>
        <end position="159"/>
    </location>
    <ligand>
        <name>ATP</name>
        <dbReference type="ChEBI" id="CHEBI:30616"/>
    </ligand>
</feature>
<dbReference type="GO" id="GO:0016787">
    <property type="term" value="F:hydrolase activity"/>
    <property type="evidence" value="ECO:0007669"/>
    <property type="project" value="UniProtKB-UniRule"/>
</dbReference>
<name>A0AAU0ULI5_9FIRM</name>
<evidence type="ECO:0000256" key="1">
    <source>
        <dbReference type="ARBA" id="ARBA00022741"/>
    </source>
</evidence>
<dbReference type="PROSITE" id="PS51198">
    <property type="entry name" value="UVRD_HELICASE_ATP_BIND"/>
    <property type="match status" value="1"/>
</dbReference>
<dbReference type="PANTHER" id="PTHR11070:SF17">
    <property type="entry name" value="DNA HELICASE IV"/>
    <property type="match status" value="1"/>
</dbReference>
<reference evidence="8 9" key="1">
    <citation type="submission" date="2023-04" db="EMBL/GenBank/DDBJ databases">
        <authorList>
            <person name="Hsu D."/>
        </authorList>
    </citation>
    <scope>NUCLEOTIDE SEQUENCE [LARGE SCALE GENOMIC DNA]</scope>
    <source>
        <strain evidence="8 9">MK1</strain>
    </source>
</reference>
<keyword evidence="3 5" id="KW-0347">Helicase</keyword>